<organism evidence="1 2">
    <name type="scientific">Rhizobium laguerreae</name>
    <dbReference type="NCBI Taxonomy" id="1076926"/>
    <lineage>
        <taxon>Bacteria</taxon>
        <taxon>Pseudomonadati</taxon>
        <taxon>Pseudomonadota</taxon>
        <taxon>Alphaproteobacteria</taxon>
        <taxon>Hyphomicrobiales</taxon>
        <taxon>Rhizobiaceae</taxon>
        <taxon>Rhizobium/Agrobacterium group</taxon>
        <taxon>Rhizobium</taxon>
    </lineage>
</organism>
<reference evidence="1 2" key="1">
    <citation type="submission" date="2020-04" db="EMBL/GenBank/DDBJ databases">
        <title>Rhizobium bacterial biofertilizers improve the content of phenolic compounds of Lactuca sativa L. under non-saline and saline-stress conditions.</title>
        <authorList>
            <person name="Ayuso-Calles M."/>
            <person name="Garcia-Estevez I."/>
            <person name="Jimenez-Gomez A."/>
            <person name="Flores-Felix J.D."/>
            <person name="Escribano-Bailon M."/>
            <person name="Rivas R."/>
        </authorList>
    </citation>
    <scope>NUCLEOTIDE SEQUENCE [LARGE SCALE GENOMIC DNA]</scope>
    <source>
        <strain evidence="1 2">GPTR02</strain>
    </source>
</reference>
<evidence type="ECO:0000313" key="2">
    <source>
        <dbReference type="Proteomes" id="UP000530654"/>
    </source>
</evidence>
<dbReference type="AlphaFoldDB" id="A0A7Y2W9G6"/>
<protein>
    <submittedName>
        <fullName evidence="1">Uncharacterized protein</fullName>
    </submittedName>
</protein>
<evidence type="ECO:0000313" key="1">
    <source>
        <dbReference type="EMBL" id="NNH67802.1"/>
    </source>
</evidence>
<name>A0A7Y2W9G6_9HYPH</name>
<gene>
    <name evidence="1" type="ORF">HLI17_31880</name>
</gene>
<accession>A0A7Y2W9G6</accession>
<dbReference type="Proteomes" id="UP000530654">
    <property type="component" value="Unassembled WGS sequence"/>
</dbReference>
<dbReference type="EMBL" id="JABEQY010000047">
    <property type="protein sequence ID" value="NNH67802.1"/>
    <property type="molecule type" value="Genomic_DNA"/>
</dbReference>
<comment type="caution">
    <text evidence="1">The sequence shown here is derived from an EMBL/GenBank/DDBJ whole genome shotgun (WGS) entry which is preliminary data.</text>
</comment>
<proteinExistence type="predicted"/>
<sequence>MSDVATANYLVKSIGGGGRVSDFLYRAADKLQKLFPHADDHRKQWTERRLKAWWNNESDRVLYWQMLELYEAAEAAKDEQELLKAARRDHAEFIAKTSRIRALAELVSSDENRGVA</sequence>